<feature type="region of interest" description="Disordered" evidence="3">
    <location>
        <begin position="158"/>
        <end position="192"/>
    </location>
</feature>
<evidence type="ECO:0000313" key="8">
    <source>
        <dbReference type="Proteomes" id="UP000523821"/>
    </source>
</evidence>
<evidence type="ECO:0000256" key="1">
    <source>
        <dbReference type="ARBA" id="ARBA00007734"/>
    </source>
</evidence>
<dbReference type="Gene3D" id="1.10.530.10">
    <property type="match status" value="1"/>
</dbReference>
<evidence type="ECO:0000259" key="5">
    <source>
        <dbReference type="Pfam" id="PF01464"/>
    </source>
</evidence>
<dbReference type="Proteomes" id="UP000523821">
    <property type="component" value="Unassembled WGS sequence"/>
</dbReference>
<gene>
    <name evidence="7" type="ORF">GGQ63_003681</name>
</gene>
<protein>
    <recommendedName>
        <fullName evidence="9">Lytic transglycosylase</fullName>
    </recommendedName>
</protein>
<feature type="domain" description="Transglycosylase SLT" evidence="5">
    <location>
        <begin position="38"/>
        <end position="139"/>
    </location>
</feature>
<dbReference type="EMBL" id="JACHOO010000009">
    <property type="protein sequence ID" value="MBB5754593.1"/>
    <property type="molecule type" value="Genomic_DNA"/>
</dbReference>
<keyword evidence="8" id="KW-1185">Reference proteome</keyword>
<keyword evidence="4" id="KW-0732">Signal</keyword>
<feature type="signal peptide" evidence="4">
    <location>
        <begin position="1"/>
        <end position="26"/>
    </location>
</feature>
<organism evidence="7 8">
    <name type="scientific">Prosthecomicrobium pneumaticum</name>
    <dbReference type="NCBI Taxonomy" id="81895"/>
    <lineage>
        <taxon>Bacteria</taxon>
        <taxon>Pseudomonadati</taxon>
        <taxon>Pseudomonadota</taxon>
        <taxon>Alphaproteobacteria</taxon>
        <taxon>Hyphomicrobiales</taxon>
        <taxon>Kaistiaceae</taxon>
        <taxon>Prosthecomicrobium</taxon>
    </lineage>
</organism>
<dbReference type="PANTHER" id="PTHR37423:SF2">
    <property type="entry name" value="MEMBRANE-BOUND LYTIC MUREIN TRANSGLYCOSYLASE C"/>
    <property type="match status" value="1"/>
</dbReference>
<name>A0A7W9FPV7_9HYPH</name>
<dbReference type="Pfam" id="PF05036">
    <property type="entry name" value="SPOR"/>
    <property type="match status" value="1"/>
</dbReference>
<dbReference type="RefSeq" id="WP_183858040.1">
    <property type="nucleotide sequence ID" value="NZ_JACHOO010000009.1"/>
</dbReference>
<proteinExistence type="inferred from homology"/>
<accession>A0A7W9FPV7</accession>
<dbReference type="SUPFAM" id="SSF53955">
    <property type="entry name" value="Lysozyme-like"/>
    <property type="match status" value="1"/>
</dbReference>
<dbReference type="GO" id="GO:0042834">
    <property type="term" value="F:peptidoglycan binding"/>
    <property type="evidence" value="ECO:0007669"/>
    <property type="project" value="InterPro"/>
</dbReference>
<dbReference type="AlphaFoldDB" id="A0A7W9FPV7"/>
<dbReference type="InterPro" id="IPR008258">
    <property type="entry name" value="Transglycosylase_SLT_dom_1"/>
</dbReference>
<comment type="caution">
    <text evidence="7">The sequence shown here is derived from an EMBL/GenBank/DDBJ whole genome shotgun (WGS) entry which is preliminary data.</text>
</comment>
<dbReference type="PANTHER" id="PTHR37423">
    <property type="entry name" value="SOLUBLE LYTIC MUREIN TRANSGLYCOSYLASE-RELATED"/>
    <property type="match status" value="1"/>
</dbReference>
<comment type="similarity">
    <text evidence="2">Belongs to the virb1 family.</text>
</comment>
<dbReference type="CDD" id="cd00254">
    <property type="entry name" value="LT-like"/>
    <property type="match status" value="1"/>
</dbReference>
<reference evidence="7 8" key="1">
    <citation type="submission" date="2020-08" db="EMBL/GenBank/DDBJ databases">
        <title>Genomic Encyclopedia of Type Strains, Phase IV (KMG-IV): sequencing the most valuable type-strain genomes for metagenomic binning, comparative biology and taxonomic classification.</title>
        <authorList>
            <person name="Goeker M."/>
        </authorList>
    </citation>
    <scope>NUCLEOTIDE SEQUENCE [LARGE SCALE GENOMIC DNA]</scope>
    <source>
        <strain evidence="7 8">DSM 16268</strain>
    </source>
</reference>
<evidence type="ECO:0000256" key="2">
    <source>
        <dbReference type="ARBA" id="ARBA00009387"/>
    </source>
</evidence>
<evidence type="ECO:0000313" key="7">
    <source>
        <dbReference type="EMBL" id="MBB5754593.1"/>
    </source>
</evidence>
<comment type="similarity">
    <text evidence="1">Belongs to the transglycosylase Slt family.</text>
</comment>
<evidence type="ECO:0000259" key="6">
    <source>
        <dbReference type="Pfam" id="PF05036"/>
    </source>
</evidence>
<feature type="compositionally biased region" description="Basic and acidic residues" evidence="3">
    <location>
        <begin position="172"/>
        <end position="186"/>
    </location>
</feature>
<feature type="domain" description="SPOR" evidence="6">
    <location>
        <begin position="213"/>
        <end position="293"/>
    </location>
</feature>
<evidence type="ECO:0008006" key="9">
    <source>
        <dbReference type="Google" id="ProtNLM"/>
    </source>
</evidence>
<dbReference type="InterPro" id="IPR007730">
    <property type="entry name" value="SPOR-like_dom"/>
</dbReference>
<evidence type="ECO:0000256" key="4">
    <source>
        <dbReference type="SAM" id="SignalP"/>
    </source>
</evidence>
<sequence length="295" mass="31165">MAASRLPAVRSILAGLTLLAASPAIAAEETVEQAICRMIEAAAAEQRLPPVFLTRLIWRESSFRPGATSGKGAQGIAQFMPGTAAERGLDDPYDPEAAIPASAHYLADLRDRFGNLGLAAAAYNGGSARLARWLAAGGALPAETEDYVAFVTGSAAEDWRPDRPAPPAFRTAPRDPRPERGPKAERPAPPGDCHTAVAAIRRERPSPIEGPYAPFGVQVAGSFSKARAVAGYRDVAARFERIVAGRAPVVIGTRAPGRGRRPFYRVRIPAATLAAARRLCTDLQRAGGACVVLRN</sequence>
<dbReference type="InterPro" id="IPR023346">
    <property type="entry name" value="Lysozyme-like_dom_sf"/>
</dbReference>
<feature type="chain" id="PRO_5030886114" description="Lytic transglycosylase" evidence="4">
    <location>
        <begin position="27"/>
        <end position="295"/>
    </location>
</feature>
<dbReference type="Pfam" id="PF01464">
    <property type="entry name" value="SLT"/>
    <property type="match status" value="1"/>
</dbReference>
<evidence type="ECO:0000256" key="3">
    <source>
        <dbReference type="SAM" id="MobiDB-lite"/>
    </source>
</evidence>